<reference evidence="8 9" key="1">
    <citation type="submission" date="2018-11" db="EMBL/GenBank/DDBJ databases">
        <title>Genomic Encyclopedia of Type Strains, Phase IV (KMG-IV): sequencing the most valuable type-strain genomes for metagenomic binning, comparative biology and taxonomic classification.</title>
        <authorList>
            <person name="Goeker M."/>
        </authorList>
    </citation>
    <scope>NUCLEOTIDE SEQUENCE [LARGE SCALE GENOMIC DNA]</scope>
    <source>
        <strain evidence="8 9">DSM 100275</strain>
    </source>
</reference>
<dbReference type="InterPro" id="IPR003856">
    <property type="entry name" value="LPS_length_determ_N"/>
</dbReference>
<dbReference type="Proteomes" id="UP000276634">
    <property type="component" value="Unassembled WGS sequence"/>
</dbReference>
<dbReference type="InterPro" id="IPR050445">
    <property type="entry name" value="Bact_polysacc_biosynth/exp"/>
</dbReference>
<gene>
    <name evidence="8" type="ORF">EDC57_2115</name>
</gene>
<keyword evidence="9" id="KW-1185">Reference proteome</keyword>
<feature type="domain" description="Polysaccharide chain length determinant N-terminal" evidence="7">
    <location>
        <begin position="32"/>
        <end position="83"/>
    </location>
</feature>
<feature type="transmembrane region" description="Helical" evidence="6">
    <location>
        <begin position="49"/>
        <end position="68"/>
    </location>
</feature>
<keyword evidence="3 6" id="KW-0812">Transmembrane</keyword>
<accession>A0A3N1Y260</accession>
<evidence type="ECO:0000256" key="1">
    <source>
        <dbReference type="ARBA" id="ARBA00004651"/>
    </source>
</evidence>
<proteinExistence type="predicted"/>
<comment type="subcellular location">
    <subcellularLocation>
        <location evidence="1">Cell membrane</location>
        <topology evidence="1">Multi-pass membrane protein</topology>
    </subcellularLocation>
</comment>
<protein>
    <submittedName>
        <fullName evidence="8">Subunit length determinant protein</fullName>
    </submittedName>
</protein>
<dbReference type="AlphaFoldDB" id="A0A3N1Y260"/>
<evidence type="ECO:0000313" key="9">
    <source>
        <dbReference type="Proteomes" id="UP000276634"/>
    </source>
</evidence>
<sequence>MKETVGQTKDGQGRREGELPQVWAPAWYPPEDELSLVDLWLEFRRRRRVFWAVFAVVLVAGLAAAVLLPERYSYTTVIQLAGVVSPEGTRPLVSPSEVLEQVRRVYLPAVLAGSAQGRGDVGEGLVEAERPKDTDLIVLESVVPEAEAGLVRRLHETVARRVVVAQQDLVEAARAVRRDALVRLREVIARQGEQAFAKAEPDLGRLEELVADQVRPARIEVLAQRGLEPKGRGRAAIAVLAVVAGVFAGLGAVFVDAFRDRVREALAEEEAAA</sequence>
<organism evidence="8 9">
    <name type="scientific">Inmirania thermothiophila</name>
    <dbReference type="NCBI Taxonomy" id="1750597"/>
    <lineage>
        <taxon>Bacteria</taxon>
        <taxon>Pseudomonadati</taxon>
        <taxon>Pseudomonadota</taxon>
        <taxon>Gammaproteobacteria</taxon>
        <taxon>Chromatiales</taxon>
        <taxon>Ectothiorhodospiraceae</taxon>
        <taxon>Inmirania</taxon>
    </lineage>
</organism>
<evidence type="ECO:0000256" key="2">
    <source>
        <dbReference type="ARBA" id="ARBA00022475"/>
    </source>
</evidence>
<dbReference type="Pfam" id="PF02706">
    <property type="entry name" value="Wzz"/>
    <property type="match status" value="1"/>
</dbReference>
<evidence type="ECO:0000256" key="5">
    <source>
        <dbReference type="ARBA" id="ARBA00023136"/>
    </source>
</evidence>
<feature type="transmembrane region" description="Helical" evidence="6">
    <location>
        <begin position="235"/>
        <end position="255"/>
    </location>
</feature>
<evidence type="ECO:0000256" key="6">
    <source>
        <dbReference type="SAM" id="Phobius"/>
    </source>
</evidence>
<dbReference type="GO" id="GO:0004713">
    <property type="term" value="F:protein tyrosine kinase activity"/>
    <property type="evidence" value="ECO:0007669"/>
    <property type="project" value="TreeGrafter"/>
</dbReference>
<dbReference type="PANTHER" id="PTHR32309:SF13">
    <property type="entry name" value="FERRIC ENTEROBACTIN TRANSPORT PROTEIN FEPE"/>
    <property type="match status" value="1"/>
</dbReference>
<dbReference type="EMBL" id="RJVI01000002">
    <property type="protein sequence ID" value="ROR32900.1"/>
    <property type="molecule type" value="Genomic_DNA"/>
</dbReference>
<comment type="caution">
    <text evidence="8">The sequence shown here is derived from an EMBL/GenBank/DDBJ whole genome shotgun (WGS) entry which is preliminary data.</text>
</comment>
<keyword evidence="2" id="KW-1003">Cell membrane</keyword>
<dbReference type="GO" id="GO:0005886">
    <property type="term" value="C:plasma membrane"/>
    <property type="evidence" value="ECO:0007669"/>
    <property type="project" value="UniProtKB-SubCell"/>
</dbReference>
<keyword evidence="4 6" id="KW-1133">Transmembrane helix</keyword>
<evidence type="ECO:0000256" key="3">
    <source>
        <dbReference type="ARBA" id="ARBA00022692"/>
    </source>
</evidence>
<evidence type="ECO:0000313" key="8">
    <source>
        <dbReference type="EMBL" id="ROR32900.1"/>
    </source>
</evidence>
<dbReference type="RefSeq" id="WP_170165111.1">
    <property type="nucleotide sequence ID" value="NZ_RJVI01000002.1"/>
</dbReference>
<evidence type="ECO:0000256" key="4">
    <source>
        <dbReference type="ARBA" id="ARBA00022989"/>
    </source>
</evidence>
<evidence type="ECO:0000259" key="7">
    <source>
        <dbReference type="Pfam" id="PF02706"/>
    </source>
</evidence>
<dbReference type="PANTHER" id="PTHR32309">
    <property type="entry name" value="TYROSINE-PROTEIN KINASE"/>
    <property type="match status" value="1"/>
</dbReference>
<name>A0A3N1Y260_9GAMM</name>
<keyword evidence="5 6" id="KW-0472">Membrane</keyword>